<dbReference type="EMBL" id="CM016555">
    <property type="protein sequence ID" value="TKW23595.1"/>
    <property type="molecule type" value="Genomic_DNA"/>
</dbReference>
<keyword evidence="3" id="KW-1185">Reference proteome</keyword>
<feature type="compositionally biased region" description="Basic and acidic residues" evidence="1">
    <location>
        <begin position="513"/>
        <end position="529"/>
    </location>
</feature>
<feature type="region of interest" description="Disordered" evidence="1">
    <location>
        <begin position="305"/>
        <end position="325"/>
    </location>
</feature>
<evidence type="ECO:0000313" key="3">
    <source>
        <dbReference type="Proteomes" id="UP000298652"/>
    </source>
</evidence>
<feature type="region of interest" description="Disordered" evidence="1">
    <location>
        <begin position="576"/>
        <end position="609"/>
    </location>
</feature>
<feature type="compositionally biased region" description="Polar residues" evidence="1">
    <location>
        <begin position="305"/>
        <end position="320"/>
    </location>
</feature>
<accession>A0A4U6V5W3</accession>
<dbReference type="Pfam" id="PF05623">
    <property type="entry name" value="DUF789"/>
    <property type="match status" value="1"/>
</dbReference>
<protein>
    <submittedName>
        <fullName evidence="2">Uncharacterized protein</fullName>
    </submittedName>
</protein>
<feature type="compositionally biased region" description="Basic and acidic residues" evidence="1">
    <location>
        <begin position="172"/>
        <end position="182"/>
    </location>
</feature>
<feature type="compositionally biased region" description="Basic residues" evidence="1">
    <location>
        <begin position="183"/>
        <end position="201"/>
    </location>
</feature>
<dbReference type="Proteomes" id="UP000298652">
    <property type="component" value="Chromosome 4"/>
</dbReference>
<name>A0A4U6V5W3_SETVI</name>
<dbReference type="InterPro" id="IPR008507">
    <property type="entry name" value="DUF789"/>
</dbReference>
<evidence type="ECO:0000313" key="2">
    <source>
        <dbReference type="EMBL" id="TKW23595.1"/>
    </source>
</evidence>
<dbReference type="AlphaFoldDB" id="A0A4U6V5W3"/>
<dbReference type="PANTHER" id="PTHR32010:SF18">
    <property type="entry name" value="DUF789 FAMILY PROTEIN"/>
    <property type="match status" value="1"/>
</dbReference>
<dbReference type="PANTHER" id="PTHR32010">
    <property type="entry name" value="PHOTOSYSTEM II STABILITY/ASSEMBLY FACTOR HCF136, CHLOROPLASTIC"/>
    <property type="match status" value="1"/>
</dbReference>
<feature type="compositionally biased region" description="Basic residues" evidence="1">
    <location>
        <begin position="530"/>
        <end position="540"/>
    </location>
</feature>
<feature type="compositionally biased region" description="Low complexity" evidence="1">
    <location>
        <begin position="581"/>
        <end position="596"/>
    </location>
</feature>
<proteinExistence type="predicted"/>
<reference evidence="2" key="1">
    <citation type="submission" date="2019-03" db="EMBL/GenBank/DDBJ databases">
        <title>WGS assembly of Setaria viridis.</title>
        <authorList>
            <person name="Huang P."/>
            <person name="Jenkins J."/>
            <person name="Grimwood J."/>
            <person name="Barry K."/>
            <person name="Healey A."/>
            <person name="Mamidi S."/>
            <person name="Sreedasyam A."/>
            <person name="Shu S."/>
            <person name="Feldman M."/>
            <person name="Wu J."/>
            <person name="Yu Y."/>
            <person name="Chen C."/>
            <person name="Johnson J."/>
            <person name="Rokhsar D."/>
            <person name="Baxter I."/>
            <person name="Schmutz J."/>
            <person name="Brutnell T."/>
            <person name="Kellogg E."/>
        </authorList>
    </citation>
    <scope>NUCLEOTIDE SEQUENCE [LARGE SCALE GENOMIC DNA]</scope>
</reference>
<dbReference type="OMA" id="DSCHPIG"/>
<gene>
    <name evidence="2" type="ORF">SEVIR_4G301800v2</name>
</gene>
<evidence type="ECO:0000256" key="1">
    <source>
        <dbReference type="SAM" id="MobiDB-lite"/>
    </source>
</evidence>
<dbReference type="Gramene" id="TKW23595">
    <property type="protein sequence ID" value="TKW23595"/>
    <property type="gene ID" value="SEVIR_4G301800v2"/>
</dbReference>
<feature type="region of interest" description="Disordered" evidence="1">
    <location>
        <begin position="112"/>
        <end position="137"/>
    </location>
</feature>
<feature type="region of interest" description="Disordered" evidence="1">
    <location>
        <begin position="172"/>
        <end position="201"/>
    </location>
</feature>
<organism evidence="2 3">
    <name type="scientific">Setaria viridis</name>
    <name type="common">Green bristlegrass</name>
    <name type="synonym">Setaria italica subsp. viridis</name>
    <dbReference type="NCBI Taxonomy" id="4556"/>
    <lineage>
        <taxon>Eukaryota</taxon>
        <taxon>Viridiplantae</taxon>
        <taxon>Streptophyta</taxon>
        <taxon>Embryophyta</taxon>
        <taxon>Tracheophyta</taxon>
        <taxon>Spermatophyta</taxon>
        <taxon>Magnoliopsida</taxon>
        <taxon>Liliopsida</taxon>
        <taxon>Poales</taxon>
        <taxon>Poaceae</taxon>
        <taxon>PACMAD clade</taxon>
        <taxon>Panicoideae</taxon>
        <taxon>Panicodae</taxon>
        <taxon>Paniceae</taxon>
        <taxon>Cenchrinae</taxon>
        <taxon>Setaria</taxon>
    </lineage>
</organism>
<feature type="region of interest" description="Disordered" evidence="1">
    <location>
        <begin position="500"/>
        <end position="563"/>
    </location>
</feature>
<sequence length="1189" mass="131551">MPCALEVIDSRVQSTSHIQCNRSLDQNIGSHFSKGYLICKPVSVHPRNGDTALTIVPLGHDSDWKSAPFFSDNQEVNKVISLTSGDLGTEGLELLSAQPRLPYCLGQLNERNMHDQDDSSKPVSIGNPCGGSNLSQSRQRKTICNSSVAVPPCHVVAKKFSQPVTTILRSDSDILHDDEKPPKRSYRKKGNKKRKHHGRTTRKKLNLASGITFDENTYGVSPVEVLPTNLLVDKFSEITSSASLLVKKAHLGGENNNNYVECGTMLNLCTLGTDEMDGSECAGSSNDAARARLSCTCVPYLNDESNTTDSSEFDGSTFTERGSGEESKSYQKLPCACVYNPDHATIDSFSSKWSNDNSGNYSVHVGASLTMKDENSHDHSQLVASTGLNGARKCQLIRSHLSATHAEDTNNPLESRSCSSKDVTDSCSHTERVQCSSEACSSKASLQISSLTRNRKSRRTPSYSDLTVSNRVTSANRHKNNGKDSFAVWQKVERNDKIISKAGHSSNLPIQEKSAHENSNKGVYDDRTRNRAKHNHNRKACKQESPNGTVELESTKEEQDALDSCQTFSGPIYKKQAPFLRQQRSSSSKQGSQLSRNYYTPRNSIPKVPKDSLQQEELPVLQLVHTNDIGDRSTSIFCSAGEVVLTGDCSNCPTEGNESSQSGIDVAPSVSCNLVPDLTLQAASDDSHISDPYSLCPQDKGVYTSWSSNNSCTDPCAAEIEEVRCVKLTTEGNSQESCKWYSAAGHLSQKWVPVGKKEASSVIHLDISEASVVEGIVSANDISDSVGPVSANGEDSKLASEMTPKLNSSEHVDLRSQAYNVIETGYSKIKEAISCVYTAQQRAEDIQLRIGRPLADFEHFVNSASPVLHCNPCPAGCKSYLQKCVEDGLCFHQTPYITLRSVWQWYEEPGCYGLEVKAQDFRRSKGLWNSHCQFTTYFVPYLSAVQLFRQTKRTNGGSIVKETMDRDMPCETSPYENLPPIFAKLLPQQSNPTNRSSTLHTEDDEQLKSGELIFEFFESEQPYSRRQLFDKVNELIAGVKSVNGQIFGDPKGLELSLHDLHPASWYCVAWYPIYRIPDGKLQAAFLTYHSLGHWIRRSSSADEAVVLPVIGLQSYNDKAERWFEMRKSDSEGGEPAELQYSEASEVLKERVRALNEAAAGMSRAKVVKNGPIMSRNRHPDYEFFLSRYR</sequence>